<dbReference type="AlphaFoldDB" id="X1FLD8"/>
<dbReference type="EMBL" id="BARU01008868">
    <property type="protein sequence ID" value="GAH45787.1"/>
    <property type="molecule type" value="Genomic_DNA"/>
</dbReference>
<feature type="non-terminal residue" evidence="2">
    <location>
        <position position="1"/>
    </location>
</feature>
<dbReference type="Gene3D" id="2.60.40.10">
    <property type="entry name" value="Immunoglobulins"/>
    <property type="match status" value="1"/>
</dbReference>
<feature type="region of interest" description="Disordered" evidence="1">
    <location>
        <begin position="207"/>
        <end position="229"/>
    </location>
</feature>
<evidence type="ECO:0000256" key="1">
    <source>
        <dbReference type="SAM" id="MobiDB-lite"/>
    </source>
</evidence>
<feature type="non-terminal residue" evidence="2">
    <location>
        <position position="353"/>
    </location>
</feature>
<gene>
    <name evidence="2" type="ORF">S03H2_17235</name>
</gene>
<dbReference type="InterPro" id="IPR013783">
    <property type="entry name" value="Ig-like_fold"/>
</dbReference>
<comment type="caution">
    <text evidence="2">The sequence shown here is derived from an EMBL/GenBank/DDBJ whole genome shotgun (WGS) entry which is preliminary data.</text>
</comment>
<accession>X1FLD8</accession>
<sequence>SHQFMPGGEGGNVSGSVGRGGDVDALMVAKDSIDADSCRFQAYAGNGGNAGNGGDAGLRAGGGGGGYSGGGGGSDGDINGNLPGLAGGPSGRLMDLVGTGGHANLTIEAPRLITMTSVYDAVGGSGGLDGTGGETTSTSEGIAICGGGGGGYAAGGGGGAGNAGQDFGPGGIARAVLAKVGNGGDVDLDFKSARASIHRNTIVRVKGGEWGSTGSPTHEHPQGMGSARSTAGGLHFEHIPMSEPLLWSPADLGKPINPPMFEWMPVLRSTTNGDVDHYRLTLAMNAGFSNNITYWYVTGPELHIPDMGMGTYFWKVVAVYGGPPTSDGPEPQARSFRYWNEPPRLDLAHSLSI</sequence>
<name>X1FLD8_9ZZZZ</name>
<proteinExistence type="predicted"/>
<evidence type="ECO:0000313" key="2">
    <source>
        <dbReference type="EMBL" id="GAH45787.1"/>
    </source>
</evidence>
<organism evidence="2">
    <name type="scientific">marine sediment metagenome</name>
    <dbReference type="NCBI Taxonomy" id="412755"/>
    <lineage>
        <taxon>unclassified sequences</taxon>
        <taxon>metagenomes</taxon>
        <taxon>ecological metagenomes</taxon>
    </lineage>
</organism>
<protein>
    <submittedName>
        <fullName evidence="2">Uncharacterized protein</fullName>
    </submittedName>
</protein>
<reference evidence="2" key="1">
    <citation type="journal article" date="2014" name="Front. Microbiol.">
        <title>High frequency of phylogenetically diverse reductive dehalogenase-homologous genes in deep subseafloor sedimentary metagenomes.</title>
        <authorList>
            <person name="Kawai M."/>
            <person name="Futagami T."/>
            <person name="Toyoda A."/>
            <person name="Takaki Y."/>
            <person name="Nishi S."/>
            <person name="Hori S."/>
            <person name="Arai W."/>
            <person name="Tsubouchi T."/>
            <person name="Morono Y."/>
            <person name="Uchiyama I."/>
            <person name="Ito T."/>
            <person name="Fujiyama A."/>
            <person name="Inagaki F."/>
            <person name="Takami H."/>
        </authorList>
    </citation>
    <scope>NUCLEOTIDE SEQUENCE</scope>
    <source>
        <strain evidence="2">Expedition CK06-06</strain>
    </source>
</reference>